<dbReference type="Proteomes" id="UP000463961">
    <property type="component" value="Chromosome"/>
</dbReference>
<keyword evidence="3 14" id="KW-0813">Transport</keyword>
<evidence type="ECO:0000313" key="15">
    <source>
        <dbReference type="EMBL" id="BBU69462.1"/>
    </source>
</evidence>
<feature type="topological domain" description="Cytoplasmic" evidence="14">
    <location>
        <position position="179"/>
    </location>
</feature>
<evidence type="ECO:0000256" key="4">
    <source>
        <dbReference type="ARBA" id="ARBA00022475"/>
    </source>
</evidence>
<dbReference type="GO" id="GO:0015035">
    <property type="term" value="F:protein-disulfide reductase activity"/>
    <property type="evidence" value="ECO:0007669"/>
    <property type="project" value="UniProtKB-UniRule"/>
</dbReference>
<accession>A0A679HTR4</accession>
<dbReference type="InterPro" id="IPR023380">
    <property type="entry name" value="DsbB-like_sf"/>
</dbReference>
<gene>
    <name evidence="14" type="primary">dsbB</name>
    <name evidence="15" type="ORF">ICHIAU1_17450</name>
</gene>
<keyword evidence="13 14" id="KW-0676">Redox-active center</keyword>
<dbReference type="PANTHER" id="PTHR36570">
    <property type="entry name" value="DISULFIDE BOND FORMATION PROTEIN B"/>
    <property type="match status" value="1"/>
</dbReference>
<dbReference type="HAMAP" id="MF_00286">
    <property type="entry name" value="DsbB"/>
    <property type="match status" value="1"/>
</dbReference>
<evidence type="ECO:0000256" key="7">
    <source>
        <dbReference type="ARBA" id="ARBA00022982"/>
    </source>
</evidence>
<sequence>MGSFPSAHDFILKAMINIHKNNRLITLLCYVLVLAASLVSLAAALYMQHVQGLQPCTLCIIQRYAFMWVGLCAAIALIVPINGVRLAASLLGVVGAIGGVVAAARNLWVLYHPDILCGRDPVEMFLNGLPTAQWFPKVFAAFGLCSDPIPPLLGLPLPAWSLFGLLALSVLLILAVRRR</sequence>
<dbReference type="PANTHER" id="PTHR36570:SF3">
    <property type="entry name" value="DISULFIDE BOND FORMATION PROTEIN B"/>
    <property type="match status" value="1"/>
</dbReference>
<comment type="subcellular location">
    <subcellularLocation>
        <location evidence="1">Cell inner membrane</location>
        <topology evidence="1">Multi-pass membrane protein</topology>
    </subcellularLocation>
    <subcellularLocation>
        <location evidence="14">Cell membrane</location>
        <topology evidence="14">Multi-pass membrane protein</topology>
    </subcellularLocation>
</comment>
<keyword evidence="7 14" id="KW-0249">Electron transport</keyword>
<feature type="topological domain" description="Cytoplasmic" evidence="14">
    <location>
        <begin position="1"/>
        <end position="29"/>
    </location>
</feature>
<dbReference type="InterPro" id="IPR022920">
    <property type="entry name" value="Disulphide_bond_form_DsbB"/>
</dbReference>
<evidence type="ECO:0000256" key="12">
    <source>
        <dbReference type="ARBA" id="ARBA00023186"/>
    </source>
</evidence>
<keyword evidence="11 14" id="KW-1015">Disulfide bond</keyword>
<name>A0A679HTR4_9RHOO</name>
<feature type="disulfide bond" description="Redox-active" evidence="14">
    <location>
        <begin position="56"/>
        <end position="59"/>
    </location>
</feature>
<evidence type="ECO:0000256" key="5">
    <source>
        <dbReference type="ARBA" id="ARBA00022519"/>
    </source>
</evidence>
<keyword evidence="9 14" id="KW-0560">Oxidoreductase</keyword>
<dbReference type="Pfam" id="PF02600">
    <property type="entry name" value="DsbB"/>
    <property type="match status" value="1"/>
</dbReference>
<dbReference type="AlphaFoldDB" id="A0A679HTR4"/>
<evidence type="ECO:0000256" key="1">
    <source>
        <dbReference type="ARBA" id="ARBA00004429"/>
    </source>
</evidence>
<keyword evidence="12 14" id="KW-0143">Chaperone</keyword>
<dbReference type="GO" id="GO:0005886">
    <property type="term" value="C:plasma membrane"/>
    <property type="evidence" value="ECO:0007669"/>
    <property type="project" value="UniProtKB-SubCell"/>
</dbReference>
<keyword evidence="10 14" id="KW-0472">Membrane</keyword>
<evidence type="ECO:0000256" key="3">
    <source>
        <dbReference type="ARBA" id="ARBA00022448"/>
    </source>
</evidence>
<keyword evidence="6 14" id="KW-0812">Transmembrane</keyword>
<dbReference type="GO" id="GO:0009055">
    <property type="term" value="F:electron transfer activity"/>
    <property type="evidence" value="ECO:0007669"/>
    <property type="project" value="UniProtKB-UniRule"/>
</dbReference>
<evidence type="ECO:0000256" key="9">
    <source>
        <dbReference type="ARBA" id="ARBA00023002"/>
    </source>
</evidence>
<evidence type="ECO:0000256" key="13">
    <source>
        <dbReference type="ARBA" id="ARBA00023284"/>
    </source>
</evidence>
<dbReference type="EMBL" id="AP022345">
    <property type="protein sequence ID" value="BBU69462.1"/>
    <property type="molecule type" value="Genomic_DNA"/>
</dbReference>
<dbReference type="NCBIfam" id="NF002552">
    <property type="entry name" value="PRK02110.1"/>
    <property type="match status" value="1"/>
</dbReference>
<dbReference type="GO" id="GO:0006457">
    <property type="term" value="P:protein folding"/>
    <property type="evidence" value="ECO:0007669"/>
    <property type="project" value="InterPro"/>
</dbReference>
<dbReference type="InterPro" id="IPR050183">
    <property type="entry name" value="DsbB"/>
</dbReference>
<evidence type="ECO:0000256" key="6">
    <source>
        <dbReference type="ARBA" id="ARBA00022692"/>
    </source>
</evidence>
<organism evidence="15 16">
    <name type="scientific">Fluviibacter phosphoraccumulans</name>
    <dbReference type="NCBI Taxonomy" id="1751046"/>
    <lineage>
        <taxon>Bacteria</taxon>
        <taxon>Pseudomonadati</taxon>
        <taxon>Pseudomonadota</taxon>
        <taxon>Betaproteobacteria</taxon>
        <taxon>Rhodocyclales</taxon>
        <taxon>Fluviibacteraceae</taxon>
        <taxon>Fluviibacter</taxon>
    </lineage>
</organism>
<evidence type="ECO:0000256" key="8">
    <source>
        <dbReference type="ARBA" id="ARBA00022989"/>
    </source>
</evidence>
<keyword evidence="5" id="KW-0997">Cell inner membrane</keyword>
<keyword evidence="8 14" id="KW-1133">Transmembrane helix</keyword>
<evidence type="ECO:0000256" key="11">
    <source>
        <dbReference type="ARBA" id="ARBA00023157"/>
    </source>
</evidence>
<dbReference type="Gene3D" id="1.20.1550.10">
    <property type="entry name" value="DsbB-like"/>
    <property type="match status" value="1"/>
</dbReference>
<evidence type="ECO:0000256" key="10">
    <source>
        <dbReference type="ARBA" id="ARBA00023136"/>
    </source>
</evidence>
<proteinExistence type="inferred from homology"/>
<reference evidence="16" key="1">
    <citation type="submission" date="2020-01" db="EMBL/GenBank/DDBJ databases">
        <title>Phosphoaccumulans saitamaens gen. nov., sp. nov., a polyphosphate accumulating bacterium isolated from surface river water.</title>
        <authorList>
            <person name="Watanabe K."/>
            <person name="Suda W."/>
        </authorList>
    </citation>
    <scope>NUCLEOTIDE SEQUENCE [LARGE SCALE GENOMIC DNA]</scope>
    <source>
        <strain evidence="16">ICHIAU1</strain>
    </source>
</reference>
<keyword evidence="16" id="KW-1185">Reference proteome</keyword>
<evidence type="ECO:0000256" key="2">
    <source>
        <dbReference type="ARBA" id="ARBA00008823"/>
    </source>
</evidence>
<keyword evidence="4 14" id="KW-1003">Cell membrane</keyword>
<comment type="caution">
    <text evidence="14">Lacks conserved residue(s) required for the propagation of feature annotation.</text>
</comment>
<feature type="topological domain" description="Periplasmic" evidence="14">
    <location>
        <begin position="105"/>
        <end position="159"/>
    </location>
</feature>
<evidence type="ECO:0000256" key="14">
    <source>
        <dbReference type="HAMAP-Rule" id="MF_00286"/>
    </source>
</evidence>
<comment type="similarity">
    <text evidence="2 14">Belongs to the DsbB family.</text>
</comment>
<comment type="function">
    <text evidence="14">Required for disulfide bond formation in some periplasmic proteins. Acts by oxidizing the DsbA protein.</text>
</comment>
<protein>
    <recommendedName>
        <fullName evidence="14">Disulfide bond formation protein B</fullName>
    </recommendedName>
    <alternativeName>
        <fullName evidence="14">Disulfide oxidoreductase</fullName>
    </alternativeName>
</protein>
<evidence type="ECO:0000313" key="16">
    <source>
        <dbReference type="Proteomes" id="UP000463961"/>
    </source>
</evidence>
<dbReference type="InterPro" id="IPR003752">
    <property type="entry name" value="DiS_bond_form_DsbB/BdbC"/>
</dbReference>
<feature type="topological domain" description="Periplasmic" evidence="14">
    <location>
        <begin position="47"/>
        <end position="64"/>
    </location>
</feature>
<feature type="topological domain" description="Cytoplasmic" evidence="14">
    <location>
        <begin position="81"/>
        <end position="86"/>
    </location>
</feature>
<dbReference type="SUPFAM" id="SSF158442">
    <property type="entry name" value="DsbB-like"/>
    <property type="match status" value="1"/>
</dbReference>